<keyword evidence="1" id="KW-0472">Membrane</keyword>
<keyword evidence="1" id="KW-1133">Transmembrane helix</keyword>
<dbReference type="EMBL" id="BTGU01001904">
    <property type="protein sequence ID" value="GMN31105.1"/>
    <property type="molecule type" value="Genomic_DNA"/>
</dbReference>
<accession>A0AA88CTJ4</accession>
<evidence type="ECO:0000313" key="2">
    <source>
        <dbReference type="EMBL" id="GMN31105.1"/>
    </source>
</evidence>
<dbReference type="AlphaFoldDB" id="A0AA88CTJ4"/>
<protein>
    <submittedName>
        <fullName evidence="2">Uncharacterized protein</fullName>
    </submittedName>
</protein>
<reference evidence="2" key="1">
    <citation type="submission" date="2023-07" db="EMBL/GenBank/DDBJ databases">
        <title>draft genome sequence of fig (Ficus carica).</title>
        <authorList>
            <person name="Takahashi T."/>
            <person name="Nishimura K."/>
        </authorList>
    </citation>
    <scope>NUCLEOTIDE SEQUENCE</scope>
</reference>
<proteinExistence type="predicted"/>
<keyword evidence="3" id="KW-1185">Reference proteome</keyword>
<dbReference type="Proteomes" id="UP001187192">
    <property type="component" value="Unassembled WGS sequence"/>
</dbReference>
<feature type="transmembrane region" description="Helical" evidence="1">
    <location>
        <begin position="208"/>
        <end position="227"/>
    </location>
</feature>
<sequence length="233" mass="26104">MPGEGVHEQDVDGTLVVDQNTSNSAIDYLDFSDQGIVMWVEELVGFIVSKVLILVPTSTVCHERRGVPKQSLSGDLVYHVFSRGDQGSVLMEPSLRKGWGNIISDCPKQFFVLDSFSKSLYEGVILTCMMALSKRSRYPFKGSFSPCLILKKYKVSFFKVFTLRNTAKKASDNCLNESIVLVFHLLISVRGAIISGYGRFFKSSQVKLLVEVVQFILAVCLDLWWFVDRAIPA</sequence>
<keyword evidence="1" id="KW-0812">Transmembrane</keyword>
<gene>
    <name evidence="2" type="ORF">TIFTF001_041544</name>
</gene>
<evidence type="ECO:0000256" key="1">
    <source>
        <dbReference type="SAM" id="Phobius"/>
    </source>
</evidence>
<name>A0AA88CTJ4_FICCA</name>
<comment type="caution">
    <text evidence="2">The sequence shown here is derived from an EMBL/GenBank/DDBJ whole genome shotgun (WGS) entry which is preliminary data.</text>
</comment>
<organism evidence="2 3">
    <name type="scientific">Ficus carica</name>
    <name type="common">Common fig</name>
    <dbReference type="NCBI Taxonomy" id="3494"/>
    <lineage>
        <taxon>Eukaryota</taxon>
        <taxon>Viridiplantae</taxon>
        <taxon>Streptophyta</taxon>
        <taxon>Embryophyta</taxon>
        <taxon>Tracheophyta</taxon>
        <taxon>Spermatophyta</taxon>
        <taxon>Magnoliopsida</taxon>
        <taxon>eudicotyledons</taxon>
        <taxon>Gunneridae</taxon>
        <taxon>Pentapetalae</taxon>
        <taxon>rosids</taxon>
        <taxon>fabids</taxon>
        <taxon>Rosales</taxon>
        <taxon>Moraceae</taxon>
        <taxon>Ficeae</taxon>
        <taxon>Ficus</taxon>
    </lineage>
</organism>
<evidence type="ECO:0000313" key="3">
    <source>
        <dbReference type="Proteomes" id="UP001187192"/>
    </source>
</evidence>
<feature type="transmembrane region" description="Helical" evidence="1">
    <location>
        <begin position="179"/>
        <end position="201"/>
    </location>
</feature>